<dbReference type="Gene3D" id="3.90.75.10">
    <property type="entry name" value="Homing Intron 3 (I-ppo) Encoded Endonuclease, Chain A"/>
    <property type="match status" value="1"/>
</dbReference>
<evidence type="ECO:0000313" key="2">
    <source>
        <dbReference type="EMBL" id="AHC56556.1"/>
    </source>
</evidence>
<feature type="domain" description="HNH nuclease" evidence="1">
    <location>
        <begin position="39"/>
        <end position="79"/>
    </location>
</feature>
<evidence type="ECO:0000313" key="3">
    <source>
        <dbReference type="Proteomes" id="UP000018886"/>
    </source>
</evidence>
<dbReference type="GO" id="GO:0004519">
    <property type="term" value="F:endonuclease activity"/>
    <property type="evidence" value="ECO:0007669"/>
    <property type="project" value="UniProtKB-KW"/>
</dbReference>
<dbReference type="SUPFAM" id="SSF54060">
    <property type="entry name" value="His-Me finger endonucleases"/>
    <property type="match status" value="1"/>
</dbReference>
<gene>
    <name evidence="2" type="ORF">JJJA_0040</name>
</gene>
<dbReference type="InterPro" id="IPR003615">
    <property type="entry name" value="HNH_nuc"/>
</dbReference>
<reference evidence="2 3" key="1">
    <citation type="journal article" date="2014" name="Virol. J.">
        <title>First genome sequences of Achromobacter phages reveal new members of the N4 family.</title>
        <authorList>
            <person name="Wittmann J."/>
            <person name="Dreiseikelmann B."/>
            <person name="Rohde M."/>
            <person name="Meier-Kolthoff J.P."/>
            <person name="Bunk B."/>
            <person name="Rohde C."/>
        </authorList>
    </citation>
    <scope>NUCLEOTIDE SEQUENCE [LARGE SCALE GENOMIC DNA]</scope>
</reference>
<keyword evidence="2" id="KW-0540">Nuclease</keyword>
<dbReference type="Proteomes" id="UP000018886">
    <property type="component" value="Segment"/>
</dbReference>
<keyword evidence="2" id="KW-0378">Hydrolase</keyword>
<sequence length="140" mass="16077">MEITYSTTSNGCWECNSHATCSEGYPVATVQGVWDRIYRHSFRHFNGEIPIGNVVRHTCDNKLCVNPNHLILGTHKDNVADRVSRNRSANGERNGRAKLTWDVIKDIRKDTESPKMHLARKHGVDPKTIRQIQQNKIWVE</sequence>
<protein>
    <submittedName>
        <fullName evidence="2">Putative endonuclease</fullName>
    </submittedName>
</protein>
<name>V9SI51_9CAUD</name>
<organism evidence="2 3">
    <name type="scientific">Achromobacter phage JWDelta</name>
    <dbReference type="NCBI Taxonomy" id="1416008"/>
    <lineage>
        <taxon>Viruses</taxon>
        <taxon>Duplodnaviria</taxon>
        <taxon>Heunggongvirae</taxon>
        <taxon>Uroviricota</taxon>
        <taxon>Caudoviricetes</taxon>
        <taxon>Schitoviridae</taxon>
        <taxon>Rothmandenesvirinae</taxon>
        <taxon>Jwalphavirus</taxon>
        <taxon>Jwalphavirus jwalpha</taxon>
    </lineage>
</organism>
<dbReference type="InterPro" id="IPR044925">
    <property type="entry name" value="His-Me_finger_sf"/>
</dbReference>
<dbReference type="InterPro" id="IPR044930">
    <property type="entry name" value="Homing_endonuclease_His-Me"/>
</dbReference>
<evidence type="ECO:0000259" key="1">
    <source>
        <dbReference type="Pfam" id="PF13392"/>
    </source>
</evidence>
<dbReference type="EMBL" id="KF787094">
    <property type="protein sequence ID" value="AHC56556.1"/>
    <property type="molecule type" value="Genomic_DNA"/>
</dbReference>
<proteinExistence type="predicted"/>
<dbReference type="Pfam" id="PF13392">
    <property type="entry name" value="HNH_3"/>
    <property type="match status" value="1"/>
</dbReference>
<keyword evidence="2" id="KW-0255">Endonuclease</keyword>
<accession>V9SI51</accession>